<feature type="region of interest" description="Disordered" evidence="9">
    <location>
        <begin position="977"/>
        <end position="1016"/>
    </location>
</feature>
<dbReference type="STRING" id="436010.A0A166GI36"/>
<keyword evidence="4" id="KW-0507">mRNA processing</keyword>
<dbReference type="Gene3D" id="3.60.10.10">
    <property type="entry name" value="Endonuclease/exonuclease/phosphatase"/>
    <property type="match status" value="1"/>
</dbReference>
<dbReference type="EMBL" id="KV417578">
    <property type="protein sequence ID" value="KZP17858.1"/>
    <property type="molecule type" value="Genomic_DNA"/>
</dbReference>
<evidence type="ECO:0000256" key="1">
    <source>
        <dbReference type="ARBA" id="ARBA00004123"/>
    </source>
</evidence>
<dbReference type="InterPro" id="IPR036691">
    <property type="entry name" value="Endo/exonu/phosph_ase_sf"/>
</dbReference>
<dbReference type="GO" id="GO:1990817">
    <property type="term" value="F:poly(A) RNA polymerase activity"/>
    <property type="evidence" value="ECO:0007669"/>
    <property type="project" value="UniProtKB-EC"/>
</dbReference>
<dbReference type="Pfam" id="PF04928">
    <property type="entry name" value="PAP_central"/>
    <property type="match status" value="1"/>
</dbReference>
<reference evidence="13 14" key="1">
    <citation type="journal article" date="2016" name="Mol. Biol. Evol.">
        <title>Comparative Genomics of Early-Diverging Mushroom-Forming Fungi Provides Insights into the Origins of Lignocellulose Decay Capabilities.</title>
        <authorList>
            <person name="Nagy L.G."/>
            <person name="Riley R."/>
            <person name="Tritt A."/>
            <person name="Adam C."/>
            <person name="Daum C."/>
            <person name="Floudas D."/>
            <person name="Sun H."/>
            <person name="Yadav J.S."/>
            <person name="Pangilinan J."/>
            <person name="Larsson K.H."/>
            <person name="Matsuura K."/>
            <person name="Barry K."/>
            <person name="Labutti K."/>
            <person name="Kuo R."/>
            <person name="Ohm R.A."/>
            <person name="Bhattacharya S.S."/>
            <person name="Shirouzu T."/>
            <person name="Yoshinaga Y."/>
            <person name="Martin F.M."/>
            <person name="Grigoriev I.V."/>
            <person name="Hibbett D.S."/>
        </authorList>
    </citation>
    <scope>NUCLEOTIDE SEQUENCE [LARGE SCALE GENOMIC DNA]</scope>
    <source>
        <strain evidence="13 14">CBS 109695</strain>
    </source>
</reference>
<evidence type="ECO:0000259" key="12">
    <source>
        <dbReference type="Pfam" id="PF04928"/>
    </source>
</evidence>
<accession>A0A166GI36</accession>
<dbReference type="GO" id="GO:0006397">
    <property type="term" value="P:mRNA processing"/>
    <property type="evidence" value="ECO:0007669"/>
    <property type="project" value="UniProtKB-KW"/>
</dbReference>
<organism evidence="13 14">
    <name type="scientific">Athelia psychrophila</name>
    <dbReference type="NCBI Taxonomy" id="1759441"/>
    <lineage>
        <taxon>Eukaryota</taxon>
        <taxon>Fungi</taxon>
        <taxon>Dikarya</taxon>
        <taxon>Basidiomycota</taxon>
        <taxon>Agaricomycotina</taxon>
        <taxon>Agaricomycetes</taxon>
        <taxon>Agaricomycetidae</taxon>
        <taxon>Atheliales</taxon>
        <taxon>Atheliaceae</taxon>
        <taxon>Athelia</taxon>
    </lineage>
</organism>
<feature type="domain" description="Poly(A) polymerase central" evidence="12">
    <location>
        <begin position="683"/>
        <end position="801"/>
    </location>
</feature>
<evidence type="ECO:0000256" key="3">
    <source>
        <dbReference type="ARBA" id="ARBA00012388"/>
    </source>
</evidence>
<proteinExistence type="inferred from homology"/>
<dbReference type="GO" id="GO:0031123">
    <property type="term" value="P:RNA 3'-end processing"/>
    <property type="evidence" value="ECO:0007669"/>
    <property type="project" value="InterPro"/>
</dbReference>
<dbReference type="InterPro" id="IPR005135">
    <property type="entry name" value="Endo/exonuclease/phosphatase"/>
</dbReference>
<dbReference type="SUPFAM" id="SSF56219">
    <property type="entry name" value="DNase I-like"/>
    <property type="match status" value="1"/>
</dbReference>
<gene>
    <name evidence="13" type="ORF">FIBSPDRAFT_956794</name>
</gene>
<dbReference type="PANTHER" id="PTHR10682:SF23">
    <property type="entry name" value="POLYNUCLEOTIDE ADENYLYLTRANSFERASE"/>
    <property type="match status" value="1"/>
</dbReference>
<protein>
    <recommendedName>
        <fullName evidence="3">polynucleotide adenylyltransferase</fullName>
        <ecNumber evidence="3">2.7.7.19</ecNumber>
    </recommendedName>
</protein>
<comment type="similarity">
    <text evidence="2">Belongs to the poly(A) polymerase family.</text>
</comment>
<evidence type="ECO:0000256" key="2">
    <source>
        <dbReference type="ARBA" id="ARBA00010912"/>
    </source>
</evidence>
<dbReference type="SUPFAM" id="SSF81301">
    <property type="entry name" value="Nucleotidyltransferase"/>
    <property type="match status" value="1"/>
</dbReference>
<dbReference type="Pfam" id="PF04457">
    <property type="entry name" value="MJ1316"/>
    <property type="match status" value="1"/>
</dbReference>
<keyword evidence="7" id="KW-0067">ATP-binding</keyword>
<dbReference type="InterPro" id="IPR011068">
    <property type="entry name" value="NuclTrfase_I-like_C"/>
</dbReference>
<dbReference type="GO" id="GO:0003723">
    <property type="term" value="F:RNA binding"/>
    <property type="evidence" value="ECO:0007669"/>
    <property type="project" value="InterPro"/>
</dbReference>
<feature type="compositionally biased region" description="Basic and acidic residues" evidence="9">
    <location>
        <begin position="995"/>
        <end position="1015"/>
    </location>
</feature>
<evidence type="ECO:0000313" key="13">
    <source>
        <dbReference type="EMBL" id="KZP17858.1"/>
    </source>
</evidence>
<keyword evidence="14" id="KW-1185">Reference proteome</keyword>
<dbReference type="InterPro" id="IPR009097">
    <property type="entry name" value="Cyclic_Pdiesterase"/>
</dbReference>
<dbReference type="GO" id="GO:0005634">
    <property type="term" value="C:nucleus"/>
    <property type="evidence" value="ECO:0007669"/>
    <property type="project" value="UniProtKB-SubCell"/>
</dbReference>
<dbReference type="Gene3D" id="3.90.1140.10">
    <property type="entry name" value="Cyclic phosphodiesterase"/>
    <property type="match status" value="1"/>
</dbReference>
<comment type="subcellular location">
    <subcellularLocation>
        <location evidence="1">Nucleus</location>
    </subcellularLocation>
</comment>
<dbReference type="PANTHER" id="PTHR10682">
    <property type="entry name" value="POLY A POLYMERASE"/>
    <property type="match status" value="1"/>
</dbReference>
<dbReference type="AlphaFoldDB" id="A0A166GI36"/>
<dbReference type="SUPFAM" id="SSF55144">
    <property type="entry name" value="LigT-like"/>
    <property type="match status" value="1"/>
</dbReference>
<dbReference type="Pfam" id="PF13563">
    <property type="entry name" value="2_5_RNA_ligase2"/>
    <property type="match status" value="1"/>
</dbReference>
<evidence type="ECO:0000259" key="10">
    <source>
        <dbReference type="Pfam" id="PF03372"/>
    </source>
</evidence>
<feature type="compositionally biased region" description="Acidic residues" evidence="9">
    <location>
        <begin position="979"/>
        <end position="994"/>
    </location>
</feature>
<evidence type="ECO:0000259" key="11">
    <source>
        <dbReference type="Pfam" id="PF04457"/>
    </source>
</evidence>
<dbReference type="InterPro" id="IPR007012">
    <property type="entry name" value="PolA_pol_cen_dom"/>
</dbReference>
<evidence type="ECO:0000256" key="9">
    <source>
        <dbReference type="SAM" id="MobiDB-lite"/>
    </source>
</evidence>
<dbReference type="Gene3D" id="1.10.1410.10">
    <property type="match status" value="1"/>
</dbReference>
<dbReference type="GO" id="GO:0005524">
    <property type="term" value="F:ATP binding"/>
    <property type="evidence" value="ECO:0007669"/>
    <property type="project" value="UniProtKB-KW"/>
</dbReference>
<name>A0A166GI36_9AGAM</name>
<evidence type="ECO:0000256" key="5">
    <source>
        <dbReference type="ARBA" id="ARBA00022679"/>
    </source>
</evidence>
<dbReference type="InterPro" id="IPR040459">
    <property type="entry name" value="MJ1316"/>
</dbReference>
<keyword evidence="8" id="KW-0539">Nucleus</keyword>
<feature type="domain" description="Endonuclease/exonuclease/phosphatase" evidence="10">
    <location>
        <begin position="218"/>
        <end position="451"/>
    </location>
</feature>
<feature type="domain" description="MJ1316 RNA cyclic group end recognition" evidence="11">
    <location>
        <begin position="1022"/>
        <end position="1092"/>
    </location>
</feature>
<evidence type="ECO:0000256" key="8">
    <source>
        <dbReference type="ARBA" id="ARBA00023242"/>
    </source>
</evidence>
<keyword evidence="5" id="KW-0808">Transferase</keyword>
<dbReference type="Pfam" id="PF03372">
    <property type="entry name" value="Exo_endo_phos"/>
    <property type="match status" value="1"/>
</dbReference>
<dbReference type="Proteomes" id="UP000076532">
    <property type="component" value="Unassembled WGS sequence"/>
</dbReference>
<dbReference type="InterPro" id="IPR043519">
    <property type="entry name" value="NT_sf"/>
</dbReference>
<dbReference type="EC" id="2.7.7.19" evidence="3"/>
<evidence type="ECO:0000256" key="4">
    <source>
        <dbReference type="ARBA" id="ARBA00022664"/>
    </source>
</evidence>
<evidence type="ECO:0000313" key="14">
    <source>
        <dbReference type="Proteomes" id="UP000076532"/>
    </source>
</evidence>
<keyword evidence="6" id="KW-0547">Nucleotide-binding</keyword>
<evidence type="ECO:0000256" key="6">
    <source>
        <dbReference type="ARBA" id="ARBA00022741"/>
    </source>
</evidence>
<dbReference type="OrthoDB" id="10263155at2759"/>
<evidence type="ECO:0000256" key="7">
    <source>
        <dbReference type="ARBA" id="ARBA00022840"/>
    </source>
</evidence>
<feature type="region of interest" description="Disordered" evidence="9">
    <location>
        <begin position="524"/>
        <end position="548"/>
    </location>
</feature>
<dbReference type="SUPFAM" id="SSF55003">
    <property type="entry name" value="PAP/Archaeal CCA-adding enzyme, C-terminal domain"/>
    <property type="match status" value="1"/>
</dbReference>
<dbReference type="SUPFAM" id="SSF81631">
    <property type="entry name" value="PAP/OAS1 substrate-binding domain"/>
    <property type="match status" value="1"/>
</dbReference>
<sequence>MPDSISLVLLPPPDIATLIDPLRSANDKSFARGWSAHITILFPFAPATGIAEVARTLRDALSERDAQPFIVTLDKVSGFATRDYETVYLGVLADEPIQDLWRLSAKVLKHPKDEHQYIPHLTLGQTARNPASISFLTEKAKAILSKRKLSWQVDSVALMRRRQGEETLEMYEQIPIGRNGAFVPRPYGIAAGTSCHFDGDGWVPRQPTATSKMTLSLATYNVLHDSSFPSMARFSALRDAIAEANVDVICLQEVTDDFLWEIMADTKIRNHFRWCSRADNAVMESERNVVILARENFGFEATRVELGGNHKAAVVVRIHTSQGAVAIAGIHLTAGKTEPTLNKKRTELSALAAYLHLHHASDEWVVAGDTNWPDSEAWPLEEELKDVWEQSGGGTYDPTTNILAAATARENRDPQRYDRIFVKRAGVLSVTANGSRLFGLPPSGQTPASDHWGLAVDLVIGKQVAPVPPAQEARAPPLSILPTTLTDSELGALCAEQEFLPSLAHNEKFTKAVSALRNLLSDASPTMSDDSTAPSSDGAPVQTSPSTTSPVRLIVAPVGSFAMGCHNVDSDVDCVVVGNISSSTFWSLMRLKIRSATTAQSVGSVRLRRFVKHASVPMMELDVDGVKMDVQYCPAGKLIDCWSDLANIPRDSPLFSLPVSVLRTLNAHRDALALQQALPSLNNFRLAHRSLKLFFKSHGLTGARFGYLGGCHVSVLLARICILLPPSASVPQIIRVFFNTYAHWDWEHDMVTVPIPGTTPTSYRRNIGREPLCILSIEKSVVNMTINGNQHSLAVIKNELALADRNLDNGLPWKEVCMGQNSSPLMDFLQHHKAFVKIDVNYWGSSCMKGRALVGWLESRFVNLLVRLHAEVPLLHVRLWPFRLSDSNVVDDKALQGFYLIGLTSTSNQPKTEEEKQLTRQEHAKSLSALTGTLRTFESELHQNSRYYDPTETFISVTNIGPSQVPPSVVVDLHTWSDDGFDEEDDSEDDEDDLESAHDNLESRPMKKPEKEKTAHVLAPKLRTSSDVYNRLMWDPSVSSSDYAIGYEDRFKGVKEMPLGSWKREVEDEAFIPFHRVVYFRRKSDNILVWDRKTKTDLLFSGSGVPTSPK</sequence>